<dbReference type="AlphaFoldDB" id="W1XJ84"/>
<organism evidence="1">
    <name type="scientific">human gut metagenome</name>
    <dbReference type="NCBI Taxonomy" id="408170"/>
    <lineage>
        <taxon>unclassified sequences</taxon>
        <taxon>metagenomes</taxon>
        <taxon>organismal metagenomes</taxon>
    </lineage>
</organism>
<accession>W1XJ84</accession>
<protein>
    <submittedName>
        <fullName evidence="1">Uncharacterized protein</fullName>
    </submittedName>
</protein>
<evidence type="ECO:0000313" key="1">
    <source>
        <dbReference type="EMBL" id="ETJ29545.1"/>
    </source>
</evidence>
<dbReference type="EMBL" id="AZMM01015927">
    <property type="protein sequence ID" value="ETJ29545.1"/>
    <property type="molecule type" value="Genomic_DNA"/>
</dbReference>
<gene>
    <name evidence="1" type="ORF">Q604_UNBC15927G0001</name>
</gene>
<comment type="caution">
    <text evidence="1">The sequence shown here is derived from an EMBL/GenBank/DDBJ whole genome shotgun (WGS) entry which is preliminary data.</text>
</comment>
<reference evidence="1" key="1">
    <citation type="submission" date="2013-12" db="EMBL/GenBank/DDBJ databases">
        <title>A Varibaculum cambriense genome reconstructed from a premature infant gut community with otherwise low bacterial novelty that shifts toward anaerobic metabolism during the third week of life.</title>
        <authorList>
            <person name="Brown C.T."/>
            <person name="Sharon I."/>
            <person name="Thomas B.C."/>
            <person name="Castelle C.J."/>
            <person name="Morowitz M.J."/>
            <person name="Banfield J.F."/>
        </authorList>
    </citation>
    <scope>NUCLEOTIDE SEQUENCE</scope>
</reference>
<feature type="non-terminal residue" evidence="1">
    <location>
        <position position="1"/>
    </location>
</feature>
<name>W1XJ84_9ZZZZ</name>
<proteinExistence type="predicted"/>
<sequence length="21" mass="2618">EWFDRNIDEIMYIAQDLIAMM</sequence>